<keyword evidence="3" id="KW-1185">Reference proteome</keyword>
<sequence length="543" mass="61973">MAVSLIKVIMVLVLPSLVAGHLCLIHPRQRGDMDISRAGSDTCFRHGAPCGGQNASIGSYILLFGGEQTFIKWQQNFNHYTVGYPGYMDIAIAEYGSDSWQLLAFNRDEYVHAQDHQQNYTAIVVLPNKACDHCVIRARYVSHKPGEQPFYQCSDVAVQQTVSALPRVIETNHQPKHEEFRNAMKKMQTLHSKHDTPTFPEKNPPAFLLGFSYSPFDPNSVYLVNTTMDGQVIPLGQFDFGHGMSVQDRCMKTRNMVPNTTYPFLLDSVMTVETSSNDLIGFLHEGNTDNPSPTFLHFDIHQASILFKSAIGEFDGHAFSGIVYNENDGHFYTFSVQRNESKGFNFVVGQLHIEKNMLPYIYSELIRTEPEPLYVNYQWMTMDQKGNRLFVLMGNENTPDQLKARIYIFDLNYVWKFLKMVELDVSEYTFMSIHYYEKTGMLYAMSPGKWNGRLWTLVEINPLTGDVVEHIDVADMEYFKPHYGGSIFNAINQETGDFYHVLTLQDTNANIIVIVNIDGYSITYSEITNLSHVHNLVLIKNNF</sequence>
<feature type="chain" id="PRO_5041657899" evidence="1">
    <location>
        <begin position="21"/>
        <end position="543"/>
    </location>
</feature>
<evidence type="ECO:0000313" key="2">
    <source>
        <dbReference type="EMBL" id="KAK3098031.1"/>
    </source>
</evidence>
<evidence type="ECO:0000256" key="1">
    <source>
        <dbReference type="SAM" id="SignalP"/>
    </source>
</evidence>
<dbReference type="PANTHER" id="PTHR37916:SF2">
    <property type="entry name" value="CHITIN-BINDING TYPE-4 DOMAIN-CONTAINING PROTEIN"/>
    <property type="match status" value="1"/>
</dbReference>
<proteinExistence type="predicted"/>
<gene>
    <name evidence="2" type="ORF">FSP39_015506</name>
</gene>
<evidence type="ECO:0000313" key="3">
    <source>
        <dbReference type="Proteomes" id="UP001186944"/>
    </source>
</evidence>
<protein>
    <submittedName>
        <fullName evidence="2">Uncharacterized protein</fullName>
    </submittedName>
</protein>
<feature type="signal peptide" evidence="1">
    <location>
        <begin position="1"/>
        <end position="20"/>
    </location>
</feature>
<reference evidence="2" key="1">
    <citation type="submission" date="2019-08" db="EMBL/GenBank/DDBJ databases">
        <title>The improved chromosome-level genome for the pearl oyster Pinctada fucata martensii using PacBio sequencing and Hi-C.</title>
        <authorList>
            <person name="Zheng Z."/>
        </authorList>
    </citation>
    <scope>NUCLEOTIDE SEQUENCE</scope>
    <source>
        <strain evidence="2">ZZ-2019</strain>
        <tissue evidence="2">Adductor muscle</tissue>
    </source>
</reference>
<dbReference type="Proteomes" id="UP001186944">
    <property type="component" value="Unassembled WGS sequence"/>
</dbReference>
<organism evidence="2 3">
    <name type="scientific">Pinctada imbricata</name>
    <name type="common">Atlantic pearl-oyster</name>
    <name type="synonym">Pinctada martensii</name>
    <dbReference type="NCBI Taxonomy" id="66713"/>
    <lineage>
        <taxon>Eukaryota</taxon>
        <taxon>Metazoa</taxon>
        <taxon>Spiralia</taxon>
        <taxon>Lophotrochozoa</taxon>
        <taxon>Mollusca</taxon>
        <taxon>Bivalvia</taxon>
        <taxon>Autobranchia</taxon>
        <taxon>Pteriomorphia</taxon>
        <taxon>Pterioida</taxon>
        <taxon>Pterioidea</taxon>
        <taxon>Pteriidae</taxon>
        <taxon>Pinctada</taxon>
    </lineage>
</organism>
<name>A0AA88Y544_PINIB</name>
<keyword evidence="1" id="KW-0732">Signal</keyword>
<dbReference type="EMBL" id="VSWD01000007">
    <property type="protein sequence ID" value="KAK3098031.1"/>
    <property type="molecule type" value="Genomic_DNA"/>
</dbReference>
<dbReference type="PANTHER" id="PTHR37916">
    <property type="entry name" value="CHITIN-BINDING TYPE-4 DOMAIN-CONTAINING PROTEIN"/>
    <property type="match status" value="1"/>
</dbReference>
<dbReference type="AlphaFoldDB" id="A0AA88Y544"/>
<accession>A0AA88Y544</accession>
<comment type="caution">
    <text evidence="2">The sequence shown here is derived from an EMBL/GenBank/DDBJ whole genome shotgun (WGS) entry which is preliminary data.</text>
</comment>